<dbReference type="PANTHER" id="PTHR21301">
    <property type="entry name" value="REVERSE TRANSCRIPTASE"/>
    <property type="match status" value="1"/>
</dbReference>
<keyword evidence="3" id="KW-1185">Reference proteome</keyword>
<evidence type="ECO:0000313" key="3">
    <source>
        <dbReference type="Proteomes" id="UP001152320"/>
    </source>
</evidence>
<dbReference type="AlphaFoldDB" id="A0A9Q1HEB0"/>
<dbReference type="Pfam" id="PF26215">
    <property type="entry name" value="HTH_animal"/>
    <property type="match status" value="1"/>
</dbReference>
<sequence>MAYLEERFLDQCTVRPITYSRYIDDTFFLWPHGKRSLTRFIDKVNSFHLQLNLHFLDIQVALVNDTIQTFVFKKPTDRQTYKSFTSSHSEHPKISIIYYQTFLYKRVCSGYNNLNIQLNELTKQFMLRGYPLKLIRKNMERANKVSRQELLKYKNVTSPERTIFTANFLSHCERSFQTLLNSVGNSRK</sequence>
<protein>
    <recommendedName>
        <fullName evidence="1">Helix-turn-helix domain-containing protein</fullName>
    </recommendedName>
</protein>
<proteinExistence type="predicted"/>
<organism evidence="2 3">
    <name type="scientific">Holothuria leucospilota</name>
    <name type="common">Black long sea cucumber</name>
    <name type="synonym">Mertensiothuria leucospilota</name>
    <dbReference type="NCBI Taxonomy" id="206669"/>
    <lineage>
        <taxon>Eukaryota</taxon>
        <taxon>Metazoa</taxon>
        <taxon>Echinodermata</taxon>
        <taxon>Eleutherozoa</taxon>
        <taxon>Echinozoa</taxon>
        <taxon>Holothuroidea</taxon>
        <taxon>Aspidochirotacea</taxon>
        <taxon>Aspidochirotida</taxon>
        <taxon>Holothuriidae</taxon>
        <taxon>Holothuria</taxon>
    </lineage>
</organism>
<feature type="domain" description="Helix-turn-helix" evidence="1">
    <location>
        <begin position="81"/>
        <end position="139"/>
    </location>
</feature>
<dbReference type="PANTHER" id="PTHR21301:SF10">
    <property type="entry name" value="REVERSE TRANSCRIPTASE DOMAIN-CONTAINING PROTEIN"/>
    <property type="match status" value="1"/>
</dbReference>
<dbReference type="InterPro" id="IPR058912">
    <property type="entry name" value="HTH_animal"/>
</dbReference>
<comment type="caution">
    <text evidence="2">The sequence shown here is derived from an EMBL/GenBank/DDBJ whole genome shotgun (WGS) entry which is preliminary data.</text>
</comment>
<evidence type="ECO:0000259" key="1">
    <source>
        <dbReference type="Pfam" id="PF26215"/>
    </source>
</evidence>
<accession>A0A9Q1HEB0</accession>
<reference evidence="2" key="1">
    <citation type="submission" date="2021-10" db="EMBL/GenBank/DDBJ databases">
        <title>Tropical sea cucumber genome reveals ecological adaptation and Cuvierian tubules defense mechanism.</title>
        <authorList>
            <person name="Chen T."/>
        </authorList>
    </citation>
    <scope>NUCLEOTIDE SEQUENCE</scope>
    <source>
        <strain evidence="2">Nanhai2018</strain>
        <tissue evidence="2">Muscle</tissue>
    </source>
</reference>
<dbReference type="Proteomes" id="UP001152320">
    <property type="component" value="Chromosome 5"/>
</dbReference>
<dbReference type="EMBL" id="JAIZAY010000005">
    <property type="protein sequence ID" value="KAJ8042001.1"/>
    <property type="molecule type" value="Genomic_DNA"/>
</dbReference>
<dbReference type="OrthoDB" id="10018421at2759"/>
<evidence type="ECO:0000313" key="2">
    <source>
        <dbReference type="EMBL" id="KAJ8042001.1"/>
    </source>
</evidence>
<name>A0A9Q1HEB0_HOLLE</name>
<gene>
    <name evidence="2" type="ORF">HOLleu_12962</name>
</gene>